<dbReference type="RefSeq" id="XP_055362695.1">
    <property type="nucleotide sequence ID" value="XM_055506720.1"/>
</dbReference>
<dbReference type="RefSeq" id="XP_055362707.1">
    <property type="nucleotide sequence ID" value="XM_055506732.1"/>
</dbReference>
<evidence type="ECO:0000313" key="19">
    <source>
        <dbReference type="RefSeq" id="XP_055362710.1"/>
    </source>
</evidence>
<accession>A0A9W2XM17</accession>
<dbReference type="InterPro" id="IPR051681">
    <property type="entry name" value="Ser/Thr_Kinases-Pseudokinases"/>
</dbReference>
<proteinExistence type="predicted"/>
<evidence type="ECO:0000313" key="16">
    <source>
        <dbReference type="RefSeq" id="XP_055362707.1"/>
    </source>
</evidence>
<keyword evidence="3" id="KW-1185">Reference proteome</keyword>
<dbReference type="InterPro" id="IPR011009">
    <property type="entry name" value="Kinase-like_dom_sf"/>
</dbReference>
<evidence type="ECO:0000313" key="5">
    <source>
        <dbReference type="RefSeq" id="XP_055362696.1"/>
    </source>
</evidence>
<dbReference type="PROSITE" id="PS50011">
    <property type="entry name" value="PROTEIN_KINASE_DOM"/>
    <property type="match status" value="1"/>
</dbReference>
<dbReference type="RefSeq" id="XP_055362702.1">
    <property type="nucleotide sequence ID" value="XM_055506727.1"/>
</dbReference>
<dbReference type="RefSeq" id="XP_055362698.1">
    <property type="nucleotide sequence ID" value="XM_055506723.1"/>
</dbReference>
<dbReference type="Gene3D" id="1.10.510.10">
    <property type="entry name" value="Transferase(Phosphotransferase) domain 1"/>
    <property type="match status" value="1"/>
</dbReference>
<protein>
    <submittedName>
        <fullName evidence="4 5">Uncharacterized protein LOC129603759</fullName>
    </submittedName>
</protein>
<feature type="compositionally biased region" description="Polar residues" evidence="1">
    <location>
        <begin position="680"/>
        <end position="689"/>
    </location>
</feature>
<evidence type="ECO:0000313" key="14">
    <source>
        <dbReference type="RefSeq" id="XP_055362705.1"/>
    </source>
</evidence>
<dbReference type="InterPro" id="IPR008266">
    <property type="entry name" value="Tyr_kinase_AS"/>
</dbReference>
<dbReference type="PANTHER" id="PTHR44329">
    <property type="entry name" value="SERINE/THREONINE-PROTEIN KINASE TNNI3K-RELATED"/>
    <property type="match status" value="1"/>
</dbReference>
<evidence type="ECO:0000313" key="8">
    <source>
        <dbReference type="RefSeq" id="XP_055362699.1"/>
    </source>
</evidence>
<dbReference type="RefSeq" id="XP_055362700.1">
    <property type="nucleotide sequence ID" value="XM_055506725.1"/>
</dbReference>
<dbReference type="RefSeq" id="XP_055362709.1">
    <property type="nucleotide sequence ID" value="XM_055506734.1"/>
</dbReference>
<dbReference type="AlphaFoldDB" id="A0A9W2XM17"/>
<evidence type="ECO:0000313" key="12">
    <source>
        <dbReference type="RefSeq" id="XP_055362703.1"/>
    </source>
</evidence>
<evidence type="ECO:0000313" key="4">
    <source>
        <dbReference type="RefSeq" id="XP_055362695.1"/>
    </source>
</evidence>
<dbReference type="RefSeq" id="XP_055362703.1">
    <property type="nucleotide sequence ID" value="XM_055506728.1"/>
</dbReference>
<dbReference type="Proteomes" id="UP000515150">
    <property type="component" value="Unplaced"/>
</dbReference>
<dbReference type="RefSeq" id="XP_055362708.1">
    <property type="nucleotide sequence ID" value="XM_055506733.1"/>
</dbReference>
<sequence>MQREAERAQVGIQTGSSLKRLQEMVRRYNLYHVKTLHYKDTRGVLDWLGAKNSNFTFGTEEDTVLVLERFLTQHQMRNVKIVGPYEEPEIEGNDRLVVHTKQEFVDMSCETDALALFLVIKCTAIYSQDLVKLIRDTKKTVTNRITPIFPTFATRSKDHFEPLSQKTQPVLNGVLLSSYKTFEPRRCVVSDMTVDSFEQKCDPIWCTTKMHPWNIYTDVAHQFKCEFDIEELITTPTTVLGRGGFGVTVAINDRLVAKTNLCPEKINWSVPFAQEEFDSCAHIASLVEEVMIGVSMKHPNILRTFGGYWCSSPGYQIGGRAVLVMERALCSLQEFVFYFNETSVVPAVELDTLRGLDYLRSIAIQHRDLTHRNILVCHQPNRRPIPFAFKISDFGSSCNFSTLDQPRGRGTTTAPEVLWCFASDTSSDIFSWYSVMWELHSGSPLVLYKAGPEKLYCPRTYAENLSNLVGVYTTTSDETLALDCMKAIDAQALHAKHKNKRPTVQMILENLKNMGSRIADKSFISMGVLCITLFPQERWSPSGLLKLGRYQCLSQDIGDALVAQEQIPSSLRLGDYKPTDIICSKDCVPEGLAATEPSQTMESHITVTKSDSKVYYGKDVFSLAPDLIQPYEWYSKKVKELQDVHRFRKRKTSDTYSCAKVKRSVPHDLKELLSVRSSVAHSRESSTVNPRGRVSEEEPLSRSGNLEWSNCNIIGSASSDSTGTLNSREVQLGFGPGDLVQGEIKGSVTAASVKDARLPRGVVIYRSRKIEGEMDTSMVILKSRNEEEIARFKNNVILLSQSMTQKHPFLFAGPRDGLYKCSKDDGVFVFQYAQLFHGCKQVCSWDTTDAPYTAHAFLLQVFLTLRAALEVQLLPMLTINLSDLLIGNGAVMIDVVSYLKNNFNEPPSSMFGNRCESLVGICTSLLTKHLPDSSLHKELWGLSLWTPASHVLTKSIDWLRNFEQSERTRPSILTLDGNCFTFRDYLFGIPKWLTRLGEEEQTCDRSSTGLLVYGHPKPFRGDQTAEGVDNAILKKLIRNIVLRMKVKVFGSTRLEVTVLNCTQGWMKVTLETSVLSGFPGIDQLDRLKILDGNCFTHDVASQTESKWAPVIKFAKCQQNGPEQEFVLHYYKMTILIVLLSPLGSVKSLRELFCNMPLSVTNY</sequence>
<evidence type="ECO:0000313" key="3">
    <source>
        <dbReference type="Proteomes" id="UP000515150"/>
    </source>
</evidence>
<evidence type="ECO:0000313" key="15">
    <source>
        <dbReference type="RefSeq" id="XP_055362706.1"/>
    </source>
</evidence>
<evidence type="ECO:0000313" key="18">
    <source>
        <dbReference type="RefSeq" id="XP_055362709.1"/>
    </source>
</evidence>
<evidence type="ECO:0000313" key="11">
    <source>
        <dbReference type="RefSeq" id="XP_055362702.1"/>
    </source>
</evidence>
<evidence type="ECO:0000313" key="6">
    <source>
        <dbReference type="RefSeq" id="XP_055362697.1"/>
    </source>
</evidence>
<dbReference type="RefSeq" id="XP_055362699.1">
    <property type="nucleotide sequence ID" value="XM_055506724.1"/>
</dbReference>
<evidence type="ECO:0000313" key="7">
    <source>
        <dbReference type="RefSeq" id="XP_055362698.1"/>
    </source>
</evidence>
<dbReference type="RefSeq" id="XP_055362710.1">
    <property type="nucleotide sequence ID" value="XM_055506735.1"/>
</dbReference>
<dbReference type="GO" id="GO:0004674">
    <property type="term" value="F:protein serine/threonine kinase activity"/>
    <property type="evidence" value="ECO:0007669"/>
    <property type="project" value="TreeGrafter"/>
</dbReference>
<dbReference type="RefSeq" id="XP_055362696.1">
    <property type="nucleotide sequence ID" value="XM_055506721.1"/>
</dbReference>
<evidence type="ECO:0000313" key="13">
    <source>
        <dbReference type="RefSeq" id="XP_055362704.1"/>
    </source>
</evidence>
<evidence type="ECO:0000256" key="1">
    <source>
        <dbReference type="SAM" id="MobiDB-lite"/>
    </source>
</evidence>
<dbReference type="RefSeq" id="XP_055362705.1">
    <property type="nucleotide sequence ID" value="XM_055506730.1"/>
</dbReference>
<dbReference type="InterPro" id="IPR000719">
    <property type="entry name" value="Prot_kinase_dom"/>
</dbReference>
<dbReference type="PROSITE" id="PS00109">
    <property type="entry name" value="PROTEIN_KINASE_TYR"/>
    <property type="match status" value="1"/>
</dbReference>
<feature type="region of interest" description="Disordered" evidence="1">
    <location>
        <begin position="680"/>
        <end position="701"/>
    </location>
</feature>
<evidence type="ECO:0000313" key="9">
    <source>
        <dbReference type="RefSeq" id="XP_055362700.1"/>
    </source>
</evidence>
<organism evidence="3 11">
    <name type="scientific">Betta splendens</name>
    <name type="common">Siamese fighting fish</name>
    <dbReference type="NCBI Taxonomy" id="158456"/>
    <lineage>
        <taxon>Eukaryota</taxon>
        <taxon>Metazoa</taxon>
        <taxon>Chordata</taxon>
        <taxon>Craniata</taxon>
        <taxon>Vertebrata</taxon>
        <taxon>Euteleostomi</taxon>
        <taxon>Actinopterygii</taxon>
        <taxon>Neopterygii</taxon>
        <taxon>Teleostei</taxon>
        <taxon>Neoteleostei</taxon>
        <taxon>Acanthomorphata</taxon>
        <taxon>Anabantaria</taxon>
        <taxon>Anabantiformes</taxon>
        <taxon>Anabantoidei</taxon>
        <taxon>Osphronemidae</taxon>
        <taxon>Betta</taxon>
    </lineage>
</organism>
<evidence type="ECO:0000259" key="2">
    <source>
        <dbReference type="PROSITE" id="PS50011"/>
    </source>
</evidence>
<reference evidence="4 5" key="1">
    <citation type="submission" date="2025-04" db="UniProtKB">
        <authorList>
            <consortium name="RefSeq"/>
        </authorList>
    </citation>
    <scope>IDENTIFICATION</scope>
</reference>
<dbReference type="RefSeq" id="XP_055362704.1">
    <property type="nucleotide sequence ID" value="XM_055506729.1"/>
</dbReference>
<dbReference type="KEGG" id="bspl:129603759"/>
<dbReference type="RefSeq" id="XP_055362701.1">
    <property type="nucleotide sequence ID" value="XM_055506726.1"/>
</dbReference>
<dbReference type="RefSeq" id="XP_055362697.1">
    <property type="nucleotide sequence ID" value="XM_055506722.1"/>
</dbReference>
<feature type="domain" description="Protein kinase" evidence="2">
    <location>
        <begin position="234"/>
        <end position="524"/>
    </location>
</feature>
<dbReference type="RefSeq" id="XP_055362706.1">
    <property type="nucleotide sequence ID" value="XM_055506731.1"/>
</dbReference>
<dbReference type="OrthoDB" id="8893853at2759"/>
<name>A0A9W2XM17_BETSP</name>
<evidence type="ECO:0000313" key="17">
    <source>
        <dbReference type="RefSeq" id="XP_055362708.1"/>
    </source>
</evidence>
<dbReference type="SUPFAM" id="SSF56112">
    <property type="entry name" value="Protein kinase-like (PK-like)"/>
    <property type="match status" value="1"/>
</dbReference>
<evidence type="ECO:0000313" key="10">
    <source>
        <dbReference type="RefSeq" id="XP_055362701.1"/>
    </source>
</evidence>
<dbReference type="Pfam" id="PF00069">
    <property type="entry name" value="Pkinase"/>
    <property type="match status" value="1"/>
</dbReference>
<gene>
    <name evidence="4 5 6 7 8 9 10 11 12 13 14 15 16 17 18 19" type="primary">LOC129603759</name>
</gene>
<dbReference type="GeneID" id="129603759"/>
<dbReference type="GO" id="GO:0005524">
    <property type="term" value="F:ATP binding"/>
    <property type="evidence" value="ECO:0007669"/>
    <property type="project" value="InterPro"/>
</dbReference>